<name>A0A4Y2SD15_ARAVE</name>
<dbReference type="EMBL" id="BGPR01020649">
    <property type="protein sequence ID" value="GBN85161.1"/>
    <property type="molecule type" value="Genomic_DNA"/>
</dbReference>
<evidence type="ECO:0000313" key="2">
    <source>
        <dbReference type="EMBL" id="GBN85145.1"/>
    </source>
</evidence>
<dbReference type="EMBL" id="BGPR01020642">
    <property type="protein sequence ID" value="GBN85145.1"/>
    <property type="molecule type" value="Genomic_DNA"/>
</dbReference>
<dbReference type="AlphaFoldDB" id="A0A4Y2SD15"/>
<feature type="region of interest" description="Disordered" evidence="1">
    <location>
        <begin position="78"/>
        <end position="101"/>
    </location>
</feature>
<organism evidence="2 4">
    <name type="scientific">Araneus ventricosus</name>
    <name type="common">Orbweaver spider</name>
    <name type="synonym">Epeira ventricosa</name>
    <dbReference type="NCBI Taxonomy" id="182803"/>
    <lineage>
        <taxon>Eukaryota</taxon>
        <taxon>Metazoa</taxon>
        <taxon>Ecdysozoa</taxon>
        <taxon>Arthropoda</taxon>
        <taxon>Chelicerata</taxon>
        <taxon>Arachnida</taxon>
        <taxon>Araneae</taxon>
        <taxon>Araneomorphae</taxon>
        <taxon>Entelegynae</taxon>
        <taxon>Araneoidea</taxon>
        <taxon>Araneidae</taxon>
        <taxon>Araneus</taxon>
    </lineage>
</organism>
<dbReference type="Proteomes" id="UP000499080">
    <property type="component" value="Unassembled WGS sequence"/>
</dbReference>
<proteinExistence type="predicted"/>
<keyword evidence="4" id="KW-1185">Reference proteome</keyword>
<gene>
    <name evidence="2" type="ORF">AVEN_188162_1</name>
    <name evidence="3" type="ORF">AVEN_86041_1</name>
</gene>
<sequence>MEGTDGACLPYKDIHNRLNAHYFRIENSRCAVEVRIKHAGQLIFLKNTKYEISHLLGGFGGVFLLSFSPVGSYGSRNSWSASDSTKQQWQTTQREPLSRSSRPAISGITAAEFVELELEDCSWTILSTSLETSEIKIFKTSFSSRIFVSLSHVRSISKRNCCKYQKRLSSRF</sequence>
<accession>A0A4Y2SD15</accession>
<comment type="caution">
    <text evidence="2">The sequence shown here is derived from an EMBL/GenBank/DDBJ whole genome shotgun (WGS) entry which is preliminary data.</text>
</comment>
<reference evidence="2 4" key="1">
    <citation type="journal article" date="2019" name="Sci. Rep.">
        <title>Orb-weaving spider Araneus ventricosus genome elucidates the spidroin gene catalogue.</title>
        <authorList>
            <person name="Kono N."/>
            <person name="Nakamura H."/>
            <person name="Ohtoshi R."/>
            <person name="Moran D.A.P."/>
            <person name="Shinohara A."/>
            <person name="Yoshida Y."/>
            <person name="Fujiwara M."/>
            <person name="Mori M."/>
            <person name="Tomita M."/>
            <person name="Arakawa K."/>
        </authorList>
    </citation>
    <scope>NUCLEOTIDE SEQUENCE [LARGE SCALE GENOMIC DNA]</scope>
</reference>
<evidence type="ECO:0000313" key="4">
    <source>
        <dbReference type="Proteomes" id="UP000499080"/>
    </source>
</evidence>
<evidence type="ECO:0000256" key="1">
    <source>
        <dbReference type="SAM" id="MobiDB-lite"/>
    </source>
</evidence>
<protein>
    <submittedName>
        <fullName evidence="2">Uncharacterized protein</fullName>
    </submittedName>
</protein>
<evidence type="ECO:0000313" key="3">
    <source>
        <dbReference type="EMBL" id="GBN85161.1"/>
    </source>
</evidence>